<proteinExistence type="predicted"/>
<comment type="caution">
    <text evidence="1">The sequence shown here is derived from an EMBL/GenBank/DDBJ whole genome shotgun (WGS) entry which is preliminary data.</text>
</comment>
<gene>
    <name evidence="1" type="ORF">B4135_1833</name>
</gene>
<name>A0A150M8I6_9BACI</name>
<dbReference type="Proteomes" id="UP000075683">
    <property type="component" value="Unassembled WGS sequence"/>
</dbReference>
<sequence length="68" mass="7545">MGRSARSSPHAAWGWKASQRIGVQNNNPFIFIKLHLFLQKIPGSFGENSVPGEKEWTGKQRVLGIVAL</sequence>
<dbReference type="EMBL" id="LQYT01000034">
    <property type="protein sequence ID" value="KYD20532.1"/>
    <property type="molecule type" value="Genomic_DNA"/>
</dbReference>
<organism evidence="1 2">
    <name type="scientific">Caldibacillus debilis</name>
    <dbReference type="NCBI Taxonomy" id="301148"/>
    <lineage>
        <taxon>Bacteria</taxon>
        <taxon>Bacillati</taxon>
        <taxon>Bacillota</taxon>
        <taxon>Bacilli</taxon>
        <taxon>Bacillales</taxon>
        <taxon>Bacillaceae</taxon>
        <taxon>Caldibacillus</taxon>
    </lineage>
</organism>
<dbReference type="AlphaFoldDB" id="A0A150M8I6"/>
<accession>A0A150M8I6</accession>
<protein>
    <submittedName>
        <fullName evidence="1">Uncharacterized protein</fullName>
    </submittedName>
</protein>
<reference evidence="1 2" key="1">
    <citation type="submission" date="2016-01" db="EMBL/GenBank/DDBJ databases">
        <title>Draft Genome Sequences of Seven Thermophilic Sporeformers Isolated from Foods.</title>
        <authorList>
            <person name="Berendsen E.M."/>
            <person name="Wells-Bennik M.H."/>
            <person name="Krawcyk A.O."/>
            <person name="De Jong A."/>
            <person name="Holsappel S."/>
            <person name="Eijlander R.T."/>
            <person name="Kuipers O.P."/>
        </authorList>
    </citation>
    <scope>NUCLEOTIDE SEQUENCE [LARGE SCALE GENOMIC DNA]</scope>
    <source>
        <strain evidence="1 2">B4135</strain>
    </source>
</reference>
<evidence type="ECO:0000313" key="2">
    <source>
        <dbReference type="Proteomes" id="UP000075683"/>
    </source>
</evidence>
<evidence type="ECO:0000313" key="1">
    <source>
        <dbReference type="EMBL" id="KYD20532.1"/>
    </source>
</evidence>